<organism evidence="2 3">
    <name type="scientific">Deinococcus cellulosilyticus (strain DSM 18568 / NBRC 106333 / KACC 11606 / 5516J-15)</name>
    <dbReference type="NCBI Taxonomy" id="1223518"/>
    <lineage>
        <taxon>Bacteria</taxon>
        <taxon>Thermotogati</taxon>
        <taxon>Deinococcota</taxon>
        <taxon>Deinococci</taxon>
        <taxon>Deinococcales</taxon>
        <taxon>Deinococcaceae</taxon>
        <taxon>Deinococcus</taxon>
    </lineage>
</organism>
<evidence type="ECO:0008006" key="4">
    <source>
        <dbReference type="Google" id="ProtNLM"/>
    </source>
</evidence>
<evidence type="ECO:0000313" key="2">
    <source>
        <dbReference type="EMBL" id="GEM45743.1"/>
    </source>
</evidence>
<dbReference type="RefSeq" id="WP_146883321.1">
    <property type="nucleotide sequence ID" value="NZ_BJXB01000005.1"/>
</dbReference>
<keyword evidence="1" id="KW-0472">Membrane</keyword>
<evidence type="ECO:0000313" key="3">
    <source>
        <dbReference type="Proteomes" id="UP000321306"/>
    </source>
</evidence>
<dbReference type="InterPro" id="IPR007060">
    <property type="entry name" value="FtsL/DivIC"/>
</dbReference>
<dbReference type="AlphaFoldDB" id="A0A511MYU1"/>
<dbReference type="EMBL" id="BJXB01000005">
    <property type="protein sequence ID" value="GEM45743.1"/>
    <property type="molecule type" value="Genomic_DNA"/>
</dbReference>
<comment type="caution">
    <text evidence="2">The sequence shown here is derived from an EMBL/GenBank/DDBJ whole genome shotgun (WGS) entry which is preliminary data.</text>
</comment>
<reference evidence="2 3" key="1">
    <citation type="submission" date="2019-07" db="EMBL/GenBank/DDBJ databases">
        <title>Whole genome shotgun sequence of Deinococcus cellulosilyticus NBRC 106333.</title>
        <authorList>
            <person name="Hosoyama A."/>
            <person name="Uohara A."/>
            <person name="Ohji S."/>
            <person name="Ichikawa N."/>
        </authorList>
    </citation>
    <scope>NUCLEOTIDE SEQUENCE [LARGE SCALE GENOMIC DNA]</scope>
    <source>
        <strain evidence="2 3">NBRC 106333</strain>
    </source>
</reference>
<evidence type="ECO:0000256" key="1">
    <source>
        <dbReference type="SAM" id="Phobius"/>
    </source>
</evidence>
<keyword evidence="1" id="KW-0812">Transmembrane</keyword>
<gene>
    <name evidence="2" type="ORF">DC3_13780</name>
</gene>
<accession>A0A511MYU1</accession>
<dbReference type="OrthoDB" id="69332at2"/>
<dbReference type="Pfam" id="PF04977">
    <property type="entry name" value="DivIC"/>
    <property type="match status" value="1"/>
</dbReference>
<name>A0A511MYU1_DEIC1</name>
<keyword evidence="1" id="KW-1133">Transmembrane helix</keyword>
<protein>
    <recommendedName>
        <fullName evidence="4">Septum formation initiator</fullName>
    </recommendedName>
</protein>
<sequence>MKRPPILMVLLSVLAGLGIIQMTVLIGYSIYRTVEFHQQIGELESRVALLKQDVDDLKNMRQKSFNPEFLRQLARCQGFVGENEEVLVDNKALQDVNEAECRLPVLRP</sequence>
<proteinExistence type="predicted"/>
<feature type="transmembrane region" description="Helical" evidence="1">
    <location>
        <begin position="6"/>
        <end position="31"/>
    </location>
</feature>
<dbReference type="Proteomes" id="UP000321306">
    <property type="component" value="Unassembled WGS sequence"/>
</dbReference>
<keyword evidence="3" id="KW-1185">Reference proteome</keyword>